<gene>
    <name evidence="2" type="ORF">NCTC13292_03021</name>
</gene>
<name>A0A378JAS1_9GAMM</name>
<proteinExistence type="predicted"/>
<sequence length="217" mass="24724">MPELLNFLDGAIYPIINGYVFGNQMRYKITEHYARGEEKLIAAFNKFNEARLFMAQKASIDEEAKKKIIYRLYDDNELLHELNKTNISITHAHYAEGNGDLNNAAPFIFQVMAKTAESLEKEMIAQFNDKKDAKLFVVCKIETDQTIHDSDLFFIVKGNLLIDTANKIIIANRNKEASRASGNEKNPTLNPLPTRPTPRGGPPDYWVDKRDDDEKGN</sequence>
<accession>A0A378JAS1</accession>
<reference evidence="2 3" key="1">
    <citation type="submission" date="2018-06" db="EMBL/GenBank/DDBJ databases">
        <authorList>
            <consortium name="Pathogen Informatics"/>
            <person name="Doyle S."/>
        </authorList>
    </citation>
    <scope>NUCLEOTIDE SEQUENCE [LARGE SCALE GENOMIC DNA]</scope>
    <source>
        <strain evidence="2 3">NCTC13292</strain>
    </source>
</reference>
<feature type="compositionally biased region" description="Basic and acidic residues" evidence="1">
    <location>
        <begin position="206"/>
        <end position="217"/>
    </location>
</feature>
<dbReference type="AlphaFoldDB" id="A0A378JAS1"/>
<dbReference type="Proteomes" id="UP000254677">
    <property type="component" value="Unassembled WGS sequence"/>
</dbReference>
<organism evidence="2 3">
    <name type="scientific">Legionella donaldsonii</name>
    <dbReference type="NCBI Taxonomy" id="45060"/>
    <lineage>
        <taxon>Bacteria</taxon>
        <taxon>Pseudomonadati</taxon>
        <taxon>Pseudomonadota</taxon>
        <taxon>Gammaproteobacteria</taxon>
        <taxon>Legionellales</taxon>
        <taxon>Legionellaceae</taxon>
        <taxon>Legionella</taxon>
    </lineage>
</organism>
<keyword evidence="3" id="KW-1185">Reference proteome</keyword>
<dbReference type="EMBL" id="UGOA01000001">
    <property type="protein sequence ID" value="STX44944.1"/>
    <property type="molecule type" value="Genomic_DNA"/>
</dbReference>
<protein>
    <submittedName>
        <fullName evidence="2">Uncharacterized protein</fullName>
    </submittedName>
</protein>
<feature type="region of interest" description="Disordered" evidence="1">
    <location>
        <begin position="176"/>
        <end position="217"/>
    </location>
</feature>
<evidence type="ECO:0000313" key="3">
    <source>
        <dbReference type="Proteomes" id="UP000254677"/>
    </source>
</evidence>
<evidence type="ECO:0000313" key="2">
    <source>
        <dbReference type="EMBL" id="STX44944.1"/>
    </source>
</evidence>
<evidence type="ECO:0000256" key="1">
    <source>
        <dbReference type="SAM" id="MobiDB-lite"/>
    </source>
</evidence>